<accession>A0ABS2SLR3</accession>
<evidence type="ECO:0000256" key="1">
    <source>
        <dbReference type="SAM" id="MobiDB-lite"/>
    </source>
</evidence>
<keyword evidence="4" id="KW-1185">Reference proteome</keyword>
<feature type="compositionally biased region" description="Basic and acidic residues" evidence="1">
    <location>
        <begin position="530"/>
        <end position="545"/>
    </location>
</feature>
<proteinExistence type="predicted"/>
<protein>
    <recommendedName>
        <fullName evidence="2">HNH nuclease domain-containing protein</fullName>
    </recommendedName>
</protein>
<organism evidence="3 4">
    <name type="scientific">Brevibacterium paucivorans</name>
    <dbReference type="NCBI Taxonomy" id="170994"/>
    <lineage>
        <taxon>Bacteria</taxon>
        <taxon>Bacillati</taxon>
        <taxon>Actinomycetota</taxon>
        <taxon>Actinomycetes</taxon>
        <taxon>Micrococcales</taxon>
        <taxon>Brevibacteriaceae</taxon>
        <taxon>Brevibacterium</taxon>
    </lineage>
</organism>
<reference evidence="3 4" key="1">
    <citation type="submission" date="2021-01" db="EMBL/GenBank/DDBJ databases">
        <title>Sequencing the genomes of 1000 actinobacteria strains.</title>
        <authorList>
            <person name="Klenk H.-P."/>
        </authorList>
    </citation>
    <scope>NUCLEOTIDE SEQUENCE [LARGE SCALE GENOMIC DNA]</scope>
    <source>
        <strain evidence="3 4">DSM 13657</strain>
    </source>
</reference>
<dbReference type="InterPro" id="IPR003615">
    <property type="entry name" value="HNH_nuc"/>
</dbReference>
<sequence length="819" mass="88708">MFHPGLEEDTALYCEPSDAVFEAFGQVEREVNDATIKRAEALVSVIVAHLDPMPDDSLELRTVFDAEAGAAPTVVGKVPSFAGETRVDAFGQVREQAPRVSIDDTVVCVTRPSGGVVSVKDVERLLDSLPSPTVGVLSQFMDCTGPQVVTEARRVVTGALFMPKLWALAKAGVVGYDRVSYVARRLSHLGICVPQFDELLTSRRLDVTFKTFRKHVNEIIAMLTTPKSRNEDAVRNRCVRYWDNGDGTSTVTMTGPTLVMHAYFARLSGCARAVKKNDIDPFIATLSDKDREILVPGESGEKVKLRVGDLGDVEIDDDRLMDQLLFDMAVGAIPSTEVRAKVVPTGQRKPASVEHEESVDVAGEGAKGLSSVPVFNDKWEANNAQRVYEMELCISMPINEEWLKAQANINVTVPVVHFLKDQMPGLIELDLEANGVKMPGGDGRASGDRPPGGTDPGGEAPGVQQSAGMNTDGKPQAEDPPDRNGLSGATPVGDPPNDSALAGSGPNEGAQTDSAQGGNAPNESVQGARPPEEDGSHETVTRESDGNMARPVLVRERLNVPAMVNNRTPIDDQTADELISRATWVYRMFTDPDTGVVLQSTPTKYRVTAPLKRVIEARSVMCSVLWCPVPARVCEKDHIEPFNHADPKRGGQTVLENLHPLCKKHHQEKTNRRISITTRDDGGLAVEFPHIGTTLVYPPESRINQEQFEQLVQFFDAGKLDVSRSVGGFLDAEHAKAGVAASKQFVTQKEITKPVETEEVDESADDGVNPGVGRSAEGAERKPAGQSRTPREGKARCDERSVWEYAPVPGELVGDAPPF</sequence>
<evidence type="ECO:0000313" key="4">
    <source>
        <dbReference type="Proteomes" id="UP000809290"/>
    </source>
</evidence>
<dbReference type="CDD" id="cd00085">
    <property type="entry name" value="HNHc"/>
    <property type="match status" value="1"/>
</dbReference>
<dbReference type="RefSeq" id="WP_239530395.1">
    <property type="nucleotide sequence ID" value="NZ_JAFBCP010000001.1"/>
</dbReference>
<feature type="region of interest" description="Disordered" evidence="1">
    <location>
        <begin position="752"/>
        <end position="801"/>
    </location>
</feature>
<feature type="compositionally biased region" description="Polar residues" evidence="1">
    <location>
        <begin position="509"/>
        <end position="525"/>
    </location>
</feature>
<feature type="compositionally biased region" description="Basic and acidic residues" evidence="1">
    <location>
        <begin position="777"/>
        <end position="801"/>
    </location>
</feature>
<name>A0ABS2SLR3_9MICO</name>
<gene>
    <name evidence="3" type="ORF">JOE56_001394</name>
</gene>
<dbReference type="SMART" id="SM00507">
    <property type="entry name" value="HNHc"/>
    <property type="match status" value="1"/>
</dbReference>
<dbReference type="Proteomes" id="UP000809290">
    <property type="component" value="Unassembled WGS sequence"/>
</dbReference>
<comment type="caution">
    <text evidence="3">The sequence shown here is derived from an EMBL/GenBank/DDBJ whole genome shotgun (WGS) entry which is preliminary data.</text>
</comment>
<dbReference type="EMBL" id="JAFBCP010000001">
    <property type="protein sequence ID" value="MBM7816700.1"/>
    <property type="molecule type" value="Genomic_DNA"/>
</dbReference>
<evidence type="ECO:0000259" key="2">
    <source>
        <dbReference type="SMART" id="SM00507"/>
    </source>
</evidence>
<evidence type="ECO:0000313" key="3">
    <source>
        <dbReference type="EMBL" id="MBM7816700.1"/>
    </source>
</evidence>
<dbReference type="Gene3D" id="1.10.30.50">
    <property type="match status" value="1"/>
</dbReference>
<feature type="domain" description="HNH nuclease" evidence="2">
    <location>
        <begin position="610"/>
        <end position="667"/>
    </location>
</feature>
<dbReference type="InterPro" id="IPR002711">
    <property type="entry name" value="HNH"/>
</dbReference>
<feature type="region of interest" description="Disordered" evidence="1">
    <location>
        <begin position="437"/>
        <end position="552"/>
    </location>
</feature>
<dbReference type="Pfam" id="PF01844">
    <property type="entry name" value="HNH"/>
    <property type="match status" value="1"/>
</dbReference>